<dbReference type="Pfam" id="PF00459">
    <property type="entry name" value="Inositol_P"/>
    <property type="match status" value="1"/>
</dbReference>
<feature type="binding site" evidence="1">
    <location>
        <position position="77"/>
    </location>
    <ligand>
        <name>Mg(2+)</name>
        <dbReference type="ChEBI" id="CHEBI:18420"/>
        <label>1</label>
        <note>catalytic</note>
    </ligand>
</feature>
<dbReference type="AlphaFoldDB" id="A0A495XET2"/>
<dbReference type="PRINTS" id="PR00377">
    <property type="entry name" value="IMPHPHTASES"/>
</dbReference>
<dbReference type="InterPro" id="IPR000760">
    <property type="entry name" value="Inositol_monophosphatase-like"/>
</dbReference>
<dbReference type="EMBL" id="RBXR01000001">
    <property type="protein sequence ID" value="RKT71314.1"/>
    <property type="molecule type" value="Genomic_DNA"/>
</dbReference>
<protein>
    <submittedName>
        <fullName evidence="2">Myo-inositol-1(Or 4)-monophosphatase</fullName>
    </submittedName>
</protein>
<sequence>MLLAKYGNADPVRSLGRMRDQVVEVVRDVAGRLRGVQPSGPAASWDELAARFREVEGPAEAELRDRLPRGEWVVDALDGAVQFLQGLPQWCVSVALLRDGEPVLTVLHSPLLGETYVAERGVGAWRDGVPVAPSRKTDLAAAVVATSHPHERQPAANAEAGRRLAAVLDRVAAVRNLGPTSWQVADVAAGRLDAFWQFGRDAENLLGATLVAAEAGAVVTTASGEPWHSGADSVLVAAPRLHPVVVEVLR</sequence>
<dbReference type="Proteomes" id="UP000272729">
    <property type="component" value="Unassembled WGS sequence"/>
</dbReference>
<gene>
    <name evidence="2" type="ORF">DFJ66_4598</name>
</gene>
<dbReference type="GO" id="GO:0006020">
    <property type="term" value="P:inositol metabolic process"/>
    <property type="evidence" value="ECO:0007669"/>
    <property type="project" value="TreeGrafter"/>
</dbReference>
<organism evidence="2 3">
    <name type="scientific">Saccharothrix variisporea</name>
    <dbReference type="NCBI Taxonomy" id="543527"/>
    <lineage>
        <taxon>Bacteria</taxon>
        <taxon>Bacillati</taxon>
        <taxon>Actinomycetota</taxon>
        <taxon>Actinomycetes</taxon>
        <taxon>Pseudonocardiales</taxon>
        <taxon>Pseudonocardiaceae</taxon>
        <taxon>Saccharothrix</taxon>
    </lineage>
</organism>
<feature type="binding site" evidence="1">
    <location>
        <position position="75"/>
    </location>
    <ligand>
        <name>Mg(2+)</name>
        <dbReference type="ChEBI" id="CHEBI:18420"/>
        <label>1</label>
        <note>catalytic</note>
    </ligand>
</feature>
<keyword evidence="1" id="KW-0479">Metal-binding</keyword>
<proteinExistence type="predicted"/>
<dbReference type="PANTHER" id="PTHR20854">
    <property type="entry name" value="INOSITOL MONOPHOSPHATASE"/>
    <property type="match status" value="1"/>
</dbReference>
<evidence type="ECO:0000256" key="1">
    <source>
        <dbReference type="PIRSR" id="PIRSR600760-2"/>
    </source>
</evidence>
<keyword evidence="3" id="KW-1185">Reference proteome</keyword>
<dbReference type="CDD" id="cd01637">
    <property type="entry name" value="IMPase_like"/>
    <property type="match status" value="1"/>
</dbReference>
<dbReference type="GO" id="GO:0046872">
    <property type="term" value="F:metal ion binding"/>
    <property type="evidence" value="ECO:0007669"/>
    <property type="project" value="UniProtKB-KW"/>
</dbReference>
<name>A0A495XET2_9PSEU</name>
<dbReference type="PANTHER" id="PTHR20854:SF4">
    <property type="entry name" value="INOSITOL-1-MONOPHOSPHATASE-RELATED"/>
    <property type="match status" value="1"/>
</dbReference>
<evidence type="ECO:0000313" key="2">
    <source>
        <dbReference type="EMBL" id="RKT71314.1"/>
    </source>
</evidence>
<reference evidence="2 3" key="1">
    <citation type="submission" date="2018-10" db="EMBL/GenBank/DDBJ databases">
        <title>Sequencing the genomes of 1000 actinobacteria strains.</title>
        <authorList>
            <person name="Klenk H.-P."/>
        </authorList>
    </citation>
    <scope>NUCLEOTIDE SEQUENCE [LARGE SCALE GENOMIC DNA]</scope>
    <source>
        <strain evidence="2 3">DSM 43911</strain>
    </source>
</reference>
<keyword evidence="1" id="KW-0460">Magnesium</keyword>
<dbReference type="GO" id="GO:0008934">
    <property type="term" value="F:inositol monophosphate 1-phosphatase activity"/>
    <property type="evidence" value="ECO:0007669"/>
    <property type="project" value="TreeGrafter"/>
</dbReference>
<dbReference type="SUPFAM" id="SSF56655">
    <property type="entry name" value="Carbohydrate phosphatase"/>
    <property type="match status" value="1"/>
</dbReference>
<evidence type="ECO:0000313" key="3">
    <source>
        <dbReference type="Proteomes" id="UP000272729"/>
    </source>
</evidence>
<dbReference type="GO" id="GO:0007165">
    <property type="term" value="P:signal transduction"/>
    <property type="evidence" value="ECO:0007669"/>
    <property type="project" value="TreeGrafter"/>
</dbReference>
<feature type="binding site" evidence="1">
    <location>
        <position position="78"/>
    </location>
    <ligand>
        <name>Mg(2+)</name>
        <dbReference type="ChEBI" id="CHEBI:18420"/>
        <label>1</label>
        <note>catalytic</note>
    </ligand>
</feature>
<comment type="cofactor">
    <cofactor evidence="1">
        <name>Mg(2+)</name>
        <dbReference type="ChEBI" id="CHEBI:18420"/>
    </cofactor>
</comment>
<dbReference type="Gene3D" id="3.30.540.10">
    <property type="entry name" value="Fructose-1,6-Bisphosphatase, subunit A, domain 1"/>
    <property type="match status" value="1"/>
</dbReference>
<dbReference type="Gene3D" id="3.40.190.80">
    <property type="match status" value="1"/>
</dbReference>
<accession>A0A495XET2</accession>
<comment type="caution">
    <text evidence="2">The sequence shown here is derived from an EMBL/GenBank/DDBJ whole genome shotgun (WGS) entry which is preliminary data.</text>
</comment>